<dbReference type="AlphaFoldDB" id="A0A9P6ZYV9"/>
<feature type="chain" id="PRO_5040489600" evidence="2">
    <location>
        <begin position="18"/>
        <end position="447"/>
    </location>
</feature>
<feature type="transmembrane region" description="Helical" evidence="1">
    <location>
        <begin position="78"/>
        <end position="100"/>
    </location>
</feature>
<feature type="signal peptide" evidence="2">
    <location>
        <begin position="1"/>
        <end position="17"/>
    </location>
</feature>
<accession>A0A9P6ZYV9</accession>
<proteinExistence type="predicted"/>
<feature type="transmembrane region" description="Helical" evidence="1">
    <location>
        <begin position="350"/>
        <end position="375"/>
    </location>
</feature>
<feature type="transmembrane region" description="Helical" evidence="1">
    <location>
        <begin position="319"/>
        <end position="344"/>
    </location>
</feature>
<protein>
    <submittedName>
        <fullName evidence="3">Uncharacterized protein</fullName>
    </submittedName>
</protein>
<evidence type="ECO:0000256" key="2">
    <source>
        <dbReference type="SAM" id="SignalP"/>
    </source>
</evidence>
<keyword evidence="1" id="KW-0812">Transmembrane</keyword>
<evidence type="ECO:0000256" key="1">
    <source>
        <dbReference type="SAM" id="Phobius"/>
    </source>
</evidence>
<feature type="transmembrane region" description="Helical" evidence="1">
    <location>
        <begin position="238"/>
        <end position="261"/>
    </location>
</feature>
<organism evidence="3 4">
    <name type="scientific">Suillus placidus</name>
    <dbReference type="NCBI Taxonomy" id="48579"/>
    <lineage>
        <taxon>Eukaryota</taxon>
        <taxon>Fungi</taxon>
        <taxon>Dikarya</taxon>
        <taxon>Basidiomycota</taxon>
        <taxon>Agaricomycotina</taxon>
        <taxon>Agaricomycetes</taxon>
        <taxon>Agaricomycetidae</taxon>
        <taxon>Boletales</taxon>
        <taxon>Suillineae</taxon>
        <taxon>Suillaceae</taxon>
        <taxon>Suillus</taxon>
    </lineage>
</organism>
<reference evidence="3" key="1">
    <citation type="journal article" date="2020" name="New Phytol.">
        <title>Comparative genomics reveals dynamic genome evolution in host specialist ectomycorrhizal fungi.</title>
        <authorList>
            <person name="Lofgren L.A."/>
            <person name="Nguyen N.H."/>
            <person name="Vilgalys R."/>
            <person name="Ruytinx J."/>
            <person name="Liao H.L."/>
            <person name="Branco S."/>
            <person name="Kuo A."/>
            <person name="LaButti K."/>
            <person name="Lipzen A."/>
            <person name="Andreopoulos W."/>
            <person name="Pangilinan J."/>
            <person name="Riley R."/>
            <person name="Hundley H."/>
            <person name="Na H."/>
            <person name="Barry K."/>
            <person name="Grigoriev I.V."/>
            <person name="Stajich J.E."/>
            <person name="Kennedy P.G."/>
        </authorList>
    </citation>
    <scope>NUCLEOTIDE SEQUENCE</scope>
    <source>
        <strain evidence="3">DOB743</strain>
    </source>
</reference>
<comment type="caution">
    <text evidence="3">The sequence shown here is derived from an EMBL/GenBank/DDBJ whole genome shotgun (WGS) entry which is preliminary data.</text>
</comment>
<keyword evidence="2" id="KW-0732">Signal</keyword>
<evidence type="ECO:0000313" key="3">
    <source>
        <dbReference type="EMBL" id="KAG1779272.1"/>
    </source>
</evidence>
<dbReference type="EMBL" id="JABBWD010000012">
    <property type="protein sequence ID" value="KAG1779272.1"/>
    <property type="molecule type" value="Genomic_DNA"/>
</dbReference>
<sequence>MILLFYAILFCAPFVRASLQSLNDTCIQTLDSSSCSPSNTRTLWDILSSCGLTLFACTWTAIHPNIPSVNDGVVLITFYRLCLMVVAVFIPEFMTIWAIAQFFCAQRAAKQLNYAFGTQRAQPHSDHQAICQSEPAVTGTALGYILNSRRSSRTGWTLTHGFFAWMGGFVLYVHGKPLATLTPDELVRLVREGYVEMPVITEADIEDRSKGDGLYKCIAILQLAWFIVQLIARTAQGLPVTLLEIDTMGVVALSCIAYGFWWRKPKDIRRPYIVHWNSDVTDPSLCGNLENNYYYSHARRSLARPLLFGFSDQKSGPSLISFVAGLFSGVVFGAVHCLGWNVFLRRTEQILWRVASIGATSSPLMTFFAFALPAFTGIWMMAQDRHTCGCIDPFISAFATVFTRLGKVLYICSRLTMLVLVFMSLRSLPPGAYDTVAWIKHIPHINL</sequence>
<gene>
    <name evidence="3" type="ORF">EV702DRAFT_1087151</name>
</gene>
<dbReference type="Proteomes" id="UP000714275">
    <property type="component" value="Unassembled WGS sequence"/>
</dbReference>
<keyword evidence="4" id="KW-1185">Reference proteome</keyword>
<evidence type="ECO:0000313" key="4">
    <source>
        <dbReference type="Proteomes" id="UP000714275"/>
    </source>
</evidence>
<keyword evidence="1" id="KW-1133">Transmembrane helix</keyword>
<dbReference type="PANTHER" id="PTHR35043:SF7">
    <property type="entry name" value="TRANSCRIPTION FACTOR DOMAIN-CONTAINING PROTEIN"/>
    <property type="match status" value="1"/>
</dbReference>
<dbReference type="OrthoDB" id="9451547at2759"/>
<keyword evidence="1" id="KW-0472">Membrane</keyword>
<dbReference type="PANTHER" id="PTHR35043">
    <property type="entry name" value="TRANSCRIPTION FACTOR DOMAIN-CONTAINING PROTEIN"/>
    <property type="match status" value="1"/>
</dbReference>
<name>A0A9P6ZYV9_9AGAM</name>